<accession>A0A1M6MQG5</accession>
<reference evidence="2" key="1">
    <citation type="submission" date="2016-11" db="EMBL/GenBank/DDBJ databases">
        <authorList>
            <person name="Varghese N."/>
            <person name="Submissions S."/>
        </authorList>
    </citation>
    <scope>NUCLEOTIDE SEQUENCE [LARGE SCALE GENOMIC DNA]</scope>
    <source>
        <strain evidence="2">DSM 17957</strain>
    </source>
</reference>
<name>A0A1M6MQG5_9FIRM</name>
<dbReference type="OrthoDB" id="9797779at2"/>
<gene>
    <name evidence="1" type="ORF">SAMN02745975_03055</name>
</gene>
<organism evidence="1 2">
    <name type="scientific">Geosporobacter subterraneus DSM 17957</name>
    <dbReference type="NCBI Taxonomy" id="1121919"/>
    <lineage>
        <taxon>Bacteria</taxon>
        <taxon>Bacillati</taxon>
        <taxon>Bacillota</taxon>
        <taxon>Clostridia</taxon>
        <taxon>Peptostreptococcales</taxon>
        <taxon>Thermotaleaceae</taxon>
        <taxon>Geosporobacter</taxon>
    </lineage>
</organism>
<keyword evidence="2" id="KW-1185">Reference proteome</keyword>
<sequence>MILLSACLAGVDCRYDGGSRLEQELIDLVKQGKAILVCPEQLGGMTTPRPPCEIIGGDGEAVLKGQAKVSNCHGEDRTACFVKGAEETVKIAKLYGAKAAILKAKSPSCGSGHIYDGTFSQKLQDGDGVTTALLKKNGFVVLDESNFREYIEKM</sequence>
<evidence type="ECO:0000313" key="1">
    <source>
        <dbReference type="EMBL" id="SHJ85684.1"/>
    </source>
</evidence>
<dbReference type="PANTHER" id="PTHR30087:SF1">
    <property type="entry name" value="HYPOTHETICAL CYTOSOLIC PROTEIN"/>
    <property type="match status" value="1"/>
</dbReference>
<dbReference type="EMBL" id="FQZV01000047">
    <property type="protein sequence ID" value="SHJ85684.1"/>
    <property type="molecule type" value="Genomic_DNA"/>
</dbReference>
<dbReference type="Pfam" id="PF04463">
    <property type="entry name" value="2-thiour_desulf"/>
    <property type="match status" value="1"/>
</dbReference>
<dbReference type="RefSeq" id="WP_110942096.1">
    <property type="nucleotide sequence ID" value="NZ_FQZV01000047.1"/>
</dbReference>
<evidence type="ECO:0000313" key="2">
    <source>
        <dbReference type="Proteomes" id="UP000184536"/>
    </source>
</evidence>
<dbReference type="InterPro" id="IPR007553">
    <property type="entry name" value="2-thiour_desulf"/>
</dbReference>
<dbReference type="PANTHER" id="PTHR30087">
    <property type="entry name" value="INNER MEMBRANE PROTEIN"/>
    <property type="match status" value="1"/>
</dbReference>
<dbReference type="STRING" id="1121919.SAMN02745975_03055"/>
<dbReference type="AlphaFoldDB" id="A0A1M6MQG5"/>
<dbReference type="Proteomes" id="UP000184536">
    <property type="component" value="Unassembled WGS sequence"/>
</dbReference>
<protein>
    <submittedName>
        <fullName evidence="1">Uncharacterized conserved protein YbbK, DUF523 family</fullName>
    </submittedName>
</protein>
<proteinExistence type="predicted"/>